<protein>
    <submittedName>
        <fullName evidence="9">Forkhead box protein D1-like</fullName>
    </submittedName>
</protein>
<evidence type="ECO:0000256" key="4">
    <source>
        <dbReference type="ARBA" id="ARBA00023242"/>
    </source>
</evidence>
<feature type="DNA-binding region" description="Fork-head" evidence="5">
    <location>
        <begin position="35"/>
        <end position="116"/>
    </location>
</feature>
<proteinExistence type="predicted"/>
<evidence type="ECO:0000259" key="7">
    <source>
        <dbReference type="PROSITE" id="PS50039"/>
    </source>
</evidence>
<dbReference type="PROSITE" id="PS50039">
    <property type="entry name" value="FORK_HEAD_3"/>
    <property type="match status" value="1"/>
</dbReference>
<evidence type="ECO:0000256" key="6">
    <source>
        <dbReference type="SAM" id="MobiDB-lite"/>
    </source>
</evidence>
<dbReference type="PANTHER" id="PTHR46078">
    <property type="entry name" value="FORKHEAD BOX PROTEIN J2 FAMILY MEMBER"/>
    <property type="match status" value="1"/>
</dbReference>
<dbReference type="InterPro" id="IPR036390">
    <property type="entry name" value="WH_DNA-bd_sf"/>
</dbReference>
<dbReference type="CDD" id="cd00059">
    <property type="entry name" value="FH_FOX"/>
    <property type="match status" value="1"/>
</dbReference>
<dbReference type="InterPro" id="IPR045912">
    <property type="entry name" value="FOXJ2/3-like"/>
</dbReference>
<evidence type="ECO:0000256" key="5">
    <source>
        <dbReference type="PROSITE-ProRule" id="PRU00089"/>
    </source>
</evidence>
<accession>A0ABM3JWU8</accession>
<dbReference type="PANTHER" id="PTHR46078:SF2">
    <property type="entry name" value="FORK-HEAD DOMAIN-CONTAINING PROTEIN"/>
    <property type="match status" value="1"/>
</dbReference>
<keyword evidence="2 5" id="KW-0238">DNA-binding</keyword>
<evidence type="ECO:0000256" key="1">
    <source>
        <dbReference type="ARBA" id="ARBA00023015"/>
    </source>
</evidence>
<dbReference type="InterPro" id="IPR001766">
    <property type="entry name" value="Fork_head_dom"/>
</dbReference>
<name>A0ABM3JWU8_BACDO</name>
<feature type="region of interest" description="Disordered" evidence="6">
    <location>
        <begin position="1"/>
        <end position="21"/>
    </location>
</feature>
<keyword evidence="1" id="KW-0805">Transcription regulation</keyword>
<dbReference type="Pfam" id="PF00250">
    <property type="entry name" value="Forkhead"/>
    <property type="match status" value="1"/>
</dbReference>
<comment type="subcellular location">
    <subcellularLocation>
        <location evidence="5">Nucleus</location>
    </subcellularLocation>
</comment>
<dbReference type="SUPFAM" id="SSF46785">
    <property type="entry name" value="Winged helix' DNA-binding domain"/>
    <property type="match status" value="1"/>
</dbReference>
<dbReference type="PRINTS" id="PR00053">
    <property type="entry name" value="FORKHEAD"/>
</dbReference>
<feature type="domain" description="Fork-head" evidence="7">
    <location>
        <begin position="35"/>
        <end position="116"/>
    </location>
</feature>
<gene>
    <name evidence="9" type="primary">LOC125778699</name>
</gene>
<keyword evidence="4 5" id="KW-0539">Nucleus</keyword>
<dbReference type="InterPro" id="IPR036388">
    <property type="entry name" value="WH-like_DNA-bd_sf"/>
</dbReference>
<evidence type="ECO:0000256" key="2">
    <source>
        <dbReference type="ARBA" id="ARBA00023125"/>
    </source>
</evidence>
<dbReference type="SMART" id="SM00339">
    <property type="entry name" value="FH"/>
    <property type="match status" value="1"/>
</dbReference>
<evidence type="ECO:0000313" key="8">
    <source>
        <dbReference type="Proteomes" id="UP001652620"/>
    </source>
</evidence>
<keyword evidence="8" id="KW-1185">Reference proteome</keyword>
<dbReference type="Gene3D" id="1.10.10.10">
    <property type="entry name" value="Winged helix-like DNA-binding domain superfamily/Winged helix DNA-binding domain"/>
    <property type="match status" value="1"/>
</dbReference>
<dbReference type="RefSeq" id="XP_049313703.1">
    <property type="nucleotide sequence ID" value="XM_049457746.1"/>
</dbReference>
<keyword evidence="3" id="KW-0804">Transcription</keyword>
<dbReference type="Proteomes" id="UP001652620">
    <property type="component" value="Chromosome 5"/>
</dbReference>
<reference evidence="9" key="1">
    <citation type="submission" date="2025-08" db="UniProtKB">
        <authorList>
            <consortium name="RefSeq"/>
        </authorList>
    </citation>
    <scope>IDENTIFICATION</scope>
    <source>
        <tissue evidence="9">Adult</tissue>
    </source>
</reference>
<dbReference type="GeneID" id="125778699"/>
<organism evidence="8 9">
    <name type="scientific">Bactrocera dorsalis</name>
    <name type="common">Oriental fruit fly</name>
    <name type="synonym">Dacus dorsalis</name>
    <dbReference type="NCBI Taxonomy" id="27457"/>
    <lineage>
        <taxon>Eukaryota</taxon>
        <taxon>Metazoa</taxon>
        <taxon>Ecdysozoa</taxon>
        <taxon>Arthropoda</taxon>
        <taxon>Hexapoda</taxon>
        <taxon>Insecta</taxon>
        <taxon>Pterygota</taxon>
        <taxon>Neoptera</taxon>
        <taxon>Endopterygota</taxon>
        <taxon>Diptera</taxon>
        <taxon>Brachycera</taxon>
        <taxon>Muscomorpha</taxon>
        <taxon>Tephritoidea</taxon>
        <taxon>Tephritidae</taxon>
        <taxon>Bactrocera</taxon>
        <taxon>Bactrocera</taxon>
    </lineage>
</organism>
<sequence length="223" mass="25594">MASHIANPAPTPQPLDCSVSTSTKFVPHEDHQNIRPNYTYSALVAMAIRSSPKGKLTLCAIQKWISDNFPYYRKDEQGWQNQIRQTLSTNSCFCKIPRLMGDPGRGNYWTISAEAGPFRSQPATGSKNALRAMVNGVPHSQFSNAMYLPTTHQIQESHRSMLAQTMQDRHAWYQYHLQQSQFLQQQLVILQQQQFKQKHQEVYQKLVFHQQQVAFFAAQKPSV</sequence>
<evidence type="ECO:0000256" key="3">
    <source>
        <dbReference type="ARBA" id="ARBA00023163"/>
    </source>
</evidence>
<evidence type="ECO:0000313" key="9">
    <source>
        <dbReference type="RefSeq" id="XP_049313703.1"/>
    </source>
</evidence>